<proteinExistence type="predicted"/>
<comment type="caution">
    <text evidence="1">The sequence shown here is derived from an EMBL/GenBank/DDBJ whole genome shotgun (WGS) entry which is preliminary data.</text>
</comment>
<dbReference type="Gene3D" id="1.10.10.10">
    <property type="entry name" value="Winged helix-like DNA-binding domain superfamily/Winged helix DNA-binding domain"/>
    <property type="match status" value="1"/>
</dbReference>
<dbReference type="InterPro" id="IPR036388">
    <property type="entry name" value="WH-like_DNA-bd_sf"/>
</dbReference>
<organism evidence="1 2">
    <name type="scientific">Candidatus Borkfalkia excrementavium</name>
    <dbReference type="NCBI Taxonomy" id="2838505"/>
    <lineage>
        <taxon>Bacteria</taxon>
        <taxon>Bacillati</taxon>
        <taxon>Bacillota</taxon>
        <taxon>Clostridia</taxon>
        <taxon>Christensenellales</taxon>
        <taxon>Christensenellaceae</taxon>
        <taxon>Candidatus Borkfalkia</taxon>
    </lineage>
</organism>
<protein>
    <submittedName>
        <fullName evidence="1">Rrf2 family transcriptional regulator</fullName>
    </submittedName>
</protein>
<dbReference type="GO" id="GO:0005829">
    <property type="term" value="C:cytosol"/>
    <property type="evidence" value="ECO:0007669"/>
    <property type="project" value="TreeGrafter"/>
</dbReference>
<sequence length="143" mass="15476">MQITSRFTVAVHTLLAIVYFGKEHKTTSEFIASSVNVNPVVIRRTMSSLKNAGIIDVKAGSGGASLAKDLNQITLFDIYNAVDCVEGSLFHFHENPNPACPVGKNIHAVLDGYLIAAQNAFENELKKTTLGDLTAELERNAKS</sequence>
<dbReference type="InterPro" id="IPR000944">
    <property type="entry name" value="Tscrpt_reg_Rrf2"/>
</dbReference>
<dbReference type="AlphaFoldDB" id="A0A9D1Z7A6"/>
<dbReference type="Proteomes" id="UP000824135">
    <property type="component" value="Unassembled WGS sequence"/>
</dbReference>
<dbReference type="PROSITE" id="PS51197">
    <property type="entry name" value="HTH_RRF2_2"/>
    <property type="match status" value="1"/>
</dbReference>
<dbReference type="SUPFAM" id="SSF46785">
    <property type="entry name" value="Winged helix' DNA-binding domain"/>
    <property type="match status" value="1"/>
</dbReference>
<evidence type="ECO:0000313" key="1">
    <source>
        <dbReference type="EMBL" id="HIY78170.1"/>
    </source>
</evidence>
<dbReference type="EMBL" id="DXCO01000030">
    <property type="protein sequence ID" value="HIY78170.1"/>
    <property type="molecule type" value="Genomic_DNA"/>
</dbReference>
<dbReference type="Pfam" id="PF02082">
    <property type="entry name" value="Rrf2"/>
    <property type="match status" value="1"/>
</dbReference>
<dbReference type="InterPro" id="IPR036390">
    <property type="entry name" value="WH_DNA-bd_sf"/>
</dbReference>
<reference evidence="1" key="2">
    <citation type="submission" date="2021-04" db="EMBL/GenBank/DDBJ databases">
        <authorList>
            <person name="Gilroy R."/>
        </authorList>
    </citation>
    <scope>NUCLEOTIDE SEQUENCE</scope>
    <source>
        <strain evidence="1">CHK199-9574</strain>
    </source>
</reference>
<dbReference type="PANTHER" id="PTHR33221">
    <property type="entry name" value="WINGED HELIX-TURN-HELIX TRANSCRIPTIONAL REGULATOR, RRF2 FAMILY"/>
    <property type="match status" value="1"/>
</dbReference>
<dbReference type="PANTHER" id="PTHR33221:SF15">
    <property type="entry name" value="HTH-TYPE TRANSCRIPTIONAL REGULATOR YWGB-RELATED"/>
    <property type="match status" value="1"/>
</dbReference>
<accession>A0A9D1Z7A6</accession>
<reference evidence="1" key="1">
    <citation type="journal article" date="2021" name="PeerJ">
        <title>Extensive microbial diversity within the chicken gut microbiome revealed by metagenomics and culture.</title>
        <authorList>
            <person name="Gilroy R."/>
            <person name="Ravi A."/>
            <person name="Getino M."/>
            <person name="Pursley I."/>
            <person name="Horton D.L."/>
            <person name="Alikhan N.F."/>
            <person name="Baker D."/>
            <person name="Gharbi K."/>
            <person name="Hall N."/>
            <person name="Watson M."/>
            <person name="Adriaenssens E.M."/>
            <person name="Foster-Nyarko E."/>
            <person name="Jarju S."/>
            <person name="Secka A."/>
            <person name="Antonio M."/>
            <person name="Oren A."/>
            <person name="Chaudhuri R.R."/>
            <person name="La Ragione R."/>
            <person name="Hildebrand F."/>
            <person name="Pallen M.J."/>
        </authorList>
    </citation>
    <scope>NUCLEOTIDE SEQUENCE</scope>
    <source>
        <strain evidence="1">CHK199-9574</strain>
    </source>
</reference>
<dbReference type="GO" id="GO:0003700">
    <property type="term" value="F:DNA-binding transcription factor activity"/>
    <property type="evidence" value="ECO:0007669"/>
    <property type="project" value="TreeGrafter"/>
</dbReference>
<gene>
    <name evidence="1" type="ORF">H9728_03920</name>
</gene>
<dbReference type="FunFam" id="1.10.10.10:FF:000138">
    <property type="entry name" value="Rrf2 family transcriptional regulator"/>
    <property type="match status" value="1"/>
</dbReference>
<evidence type="ECO:0000313" key="2">
    <source>
        <dbReference type="Proteomes" id="UP000824135"/>
    </source>
</evidence>
<name>A0A9D1Z7A6_9FIRM</name>